<dbReference type="InterPro" id="IPR000182">
    <property type="entry name" value="GNAT_dom"/>
</dbReference>
<dbReference type="AlphaFoldDB" id="A0A842JC07"/>
<dbReference type="RefSeq" id="WP_185905098.1">
    <property type="nucleotide sequence ID" value="NZ_JACMSE010000004.1"/>
</dbReference>
<keyword evidence="3" id="KW-1185">Reference proteome</keyword>
<dbReference type="PROSITE" id="PS51186">
    <property type="entry name" value="GNAT"/>
    <property type="match status" value="1"/>
</dbReference>
<accession>A0A842JC07</accession>
<dbReference type="Proteomes" id="UP000587396">
    <property type="component" value="Unassembled WGS sequence"/>
</dbReference>
<reference evidence="2 3" key="1">
    <citation type="submission" date="2020-08" db="EMBL/GenBank/DDBJ databases">
        <authorList>
            <person name="Liu C."/>
            <person name="Sun Q."/>
        </authorList>
    </citation>
    <scope>NUCLEOTIDE SEQUENCE [LARGE SCALE GENOMIC DNA]</scope>
    <source>
        <strain evidence="2 3">N22</strain>
    </source>
</reference>
<protein>
    <submittedName>
        <fullName evidence="2">N-acetyltransferase</fullName>
    </submittedName>
</protein>
<gene>
    <name evidence="2" type="ORF">H7313_07735</name>
</gene>
<proteinExistence type="predicted"/>
<comment type="caution">
    <text evidence="2">The sequence shown here is derived from an EMBL/GenBank/DDBJ whole genome shotgun (WGS) entry which is preliminary data.</text>
</comment>
<evidence type="ECO:0000259" key="1">
    <source>
        <dbReference type="PROSITE" id="PS51186"/>
    </source>
</evidence>
<organism evidence="2 3">
    <name type="scientific">Gordonibacter massiliensis</name>
    <name type="common">ex Traore et al. 2017</name>
    <dbReference type="NCBI Taxonomy" id="1841863"/>
    <lineage>
        <taxon>Bacteria</taxon>
        <taxon>Bacillati</taxon>
        <taxon>Actinomycetota</taxon>
        <taxon>Coriobacteriia</taxon>
        <taxon>Eggerthellales</taxon>
        <taxon>Eggerthellaceae</taxon>
        <taxon>Gordonibacter</taxon>
    </lineage>
</organism>
<evidence type="ECO:0000313" key="3">
    <source>
        <dbReference type="Proteomes" id="UP000587396"/>
    </source>
</evidence>
<sequence length="217" mass="23390">MDIEIRRAGADDRAALEDVMREAFWNRYAPGCVEHFLLHVMRKSPAFVPELELVAARDGEVVGGSACMRATVEGDDGRVREVLSFGPVGVLPACQGAGAGAALIERTAEDARSLGFDAVLLCGDPAYYGRRGFVPAEGLRIRTSDDEYAAALQVRELREGALAGAAGRYVEDAAYDVDEAAAAAFDRAFPPKEKRAGTPSQLRFLELVSQRRKASGW</sequence>
<keyword evidence="2" id="KW-0808">Transferase</keyword>
<dbReference type="GO" id="GO:0016747">
    <property type="term" value="F:acyltransferase activity, transferring groups other than amino-acyl groups"/>
    <property type="evidence" value="ECO:0007669"/>
    <property type="project" value="InterPro"/>
</dbReference>
<dbReference type="Pfam" id="PF13508">
    <property type="entry name" value="Acetyltransf_7"/>
    <property type="match status" value="1"/>
</dbReference>
<dbReference type="Gene3D" id="3.40.630.30">
    <property type="match status" value="1"/>
</dbReference>
<feature type="domain" description="N-acetyltransferase" evidence="1">
    <location>
        <begin position="3"/>
        <end position="155"/>
    </location>
</feature>
<dbReference type="InterPro" id="IPR016181">
    <property type="entry name" value="Acyl_CoA_acyltransferase"/>
</dbReference>
<evidence type="ECO:0000313" key="2">
    <source>
        <dbReference type="EMBL" id="MBC2889237.1"/>
    </source>
</evidence>
<dbReference type="SUPFAM" id="SSF55729">
    <property type="entry name" value="Acyl-CoA N-acyltransferases (Nat)"/>
    <property type="match status" value="1"/>
</dbReference>
<dbReference type="EMBL" id="JACMSE010000004">
    <property type="protein sequence ID" value="MBC2889237.1"/>
    <property type="molecule type" value="Genomic_DNA"/>
</dbReference>
<name>A0A842JC07_9ACTN</name>